<dbReference type="AlphaFoldDB" id="A0A162KGT4"/>
<dbReference type="InterPro" id="IPR036396">
    <property type="entry name" value="Cyt_P450_sf"/>
</dbReference>
<dbReference type="SUPFAM" id="SSF48264">
    <property type="entry name" value="Cytochrome P450"/>
    <property type="match status" value="1"/>
</dbReference>
<dbReference type="PANTHER" id="PTHR24291:SF167">
    <property type="entry name" value="CYTOCHROME P450 MONOOXYGENASE GLIC"/>
    <property type="match status" value="1"/>
</dbReference>
<evidence type="ECO:0000313" key="3">
    <source>
        <dbReference type="Proteomes" id="UP000076881"/>
    </source>
</evidence>
<dbReference type="Gene3D" id="1.10.630.10">
    <property type="entry name" value="Cytochrome P450"/>
    <property type="match status" value="1"/>
</dbReference>
<dbReference type="OrthoDB" id="4868955at2759"/>
<protein>
    <submittedName>
        <fullName evidence="2">Cytochrome P450</fullName>
    </submittedName>
</protein>
<accession>A0A162KGT4</accession>
<comment type="caution">
    <text evidence="2">The sequence shown here is derived from an EMBL/GenBank/DDBJ whole genome shotgun (WGS) entry which is preliminary data.</text>
</comment>
<proteinExistence type="inferred from homology"/>
<gene>
    <name evidence="2" type="ORF">LEL_08279</name>
</gene>
<sequence length="506" mass="57644">MLRDIVSENSVLALALCVAIAAWAMAKRRDATPAIMDPSGFRMKTLAGDTRVRRFSHGLELSNEGFNIAGGSPYLIQNGTRREVVLCRPEHLREFHRGDSKEHWKAPDGNMGYFFHRLLGECVGAQSGSEWTNIRSLFDPIYTTSAMSKYIFTFRKEVQIWLDSLPRHGSIGDIDGSFFTVNIADNCGLLPLKLVAMTLYGDALSHELFEDLLELSRLREEVGSNAFMSMRVISRVYSFLPTKANRQLDKYIAGFRDFNNRIAETAKQHDLKCPLGQIIRQAHCGKAISMQQLLHTVDEILFENLDVATSALSCLLLNMAGDVASQEDVRREARLAVGTLNDRATIDPYMDRSDTYLEQCCAESRRLCPSIWFTFCERSPNPKIIGGFEVPANTDVTVDWRRISLESPIWSLSLDEEQREITGYDFFPRRYDHISKADMRYSHVGYGAGARRCLGQHFANLLMRLVLFEVLTRYRISATVQPWELGFRRDKFVLTPNAHKIRFDRL</sequence>
<reference evidence="2 3" key="1">
    <citation type="journal article" date="2016" name="Genome Biol. Evol.">
        <title>Divergent and convergent evolution of fungal pathogenicity.</title>
        <authorList>
            <person name="Shang Y."/>
            <person name="Xiao G."/>
            <person name="Zheng P."/>
            <person name="Cen K."/>
            <person name="Zhan S."/>
            <person name="Wang C."/>
        </authorList>
    </citation>
    <scope>NUCLEOTIDE SEQUENCE [LARGE SCALE GENOMIC DNA]</scope>
    <source>
        <strain evidence="2 3">RCEF 1005</strain>
    </source>
</reference>
<dbReference type="PANTHER" id="PTHR24291">
    <property type="entry name" value="CYTOCHROME P450 FAMILY 4"/>
    <property type="match status" value="1"/>
</dbReference>
<evidence type="ECO:0000256" key="1">
    <source>
        <dbReference type="ARBA" id="ARBA00010617"/>
    </source>
</evidence>
<dbReference type="STRING" id="1081108.A0A162KGT4"/>
<dbReference type="EMBL" id="AZHF01000006">
    <property type="protein sequence ID" value="OAA74698.1"/>
    <property type="molecule type" value="Genomic_DNA"/>
</dbReference>
<dbReference type="GO" id="GO:0004497">
    <property type="term" value="F:monooxygenase activity"/>
    <property type="evidence" value="ECO:0007669"/>
    <property type="project" value="InterPro"/>
</dbReference>
<dbReference type="GO" id="GO:0016705">
    <property type="term" value="F:oxidoreductase activity, acting on paired donors, with incorporation or reduction of molecular oxygen"/>
    <property type="evidence" value="ECO:0007669"/>
    <property type="project" value="InterPro"/>
</dbReference>
<keyword evidence="3" id="KW-1185">Reference proteome</keyword>
<name>A0A162KGT4_CORDF</name>
<evidence type="ECO:0000313" key="2">
    <source>
        <dbReference type="EMBL" id="OAA74698.1"/>
    </source>
</evidence>
<dbReference type="GO" id="GO:0020037">
    <property type="term" value="F:heme binding"/>
    <property type="evidence" value="ECO:0007669"/>
    <property type="project" value="InterPro"/>
</dbReference>
<dbReference type="InterPro" id="IPR001128">
    <property type="entry name" value="Cyt_P450"/>
</dbReference>
<dbReference type="GO" id="GO:0005506">
    <property type="term" value="F:iron ion binding"/>
    <property type="evidence" value="ECO:0007669"/>
    <property type="project" value="InterPro"/>
</dbReference>
<dbReference type="Proteomes" id="UP000076881">
    <property type="component" value="Unassembled WGS sequence"/>
</dbReference>
<organism evidence="2 3">
    <name type="scientific">Akanthomyces lecanii RCEF 1005</name>
    <dbReference type="NCBI Taxonomy" id="1081108"/>
    <lineage>
        <taxon>Eukaryota</taxon>
        <taxon>Fungi</taxon>
        <taxon>Dikarya</taxon>
        <taxon>Ascomycota</taxon>
        <taxon>Pezizomycotina</taxon>
        <taxon>Sordariomycetes</taxon>
        <taxon>Hypocreomycetidae</taxon>
        <taxon>Hypocreales</taxon>
        <taxon>Cordycipitaceae</taxon>
        <taxon>Akanthomyces</taxon>
        <taxon>Cordyceps confragosa</taxon>
    </lineage>
</organism>
<comment type="similarity">
    <text evidence="1">Belongs to the cytochrome P450 family.</text>
</comment>
<dbReference type="Pfam" id="PF00067">
    <property type="entry name" value="p450"/>
    <property type="match status" value="1"/>
</dbReference>
<dbReference type="InterPro" id="IPR050196">
    <property type="entry name" value="Cytochrome_P450_Monoox"/>
</dbReference>